<dbReference type="AlphaFoldDB" id="A0A0C3CWZ5"/>
<sequence length="752" mass="81911">MTSYFLVGFTTQRLVPYSSSSRLITACLRASPLPPLPSHTTTMLITFNPPLSDTIHITRPALFPLSQPIVLLFTARLSAHDYRDLVQDKAHVELWSDLPRDNENGWGKLEFSESWNNFALDDSSQSQDIQEKTLNLYVSIPAATSAARRFSFTYRVTYPSGHITWLGSFGQNGSLILEQGEDNMICGLVLREGWREDNTQKSRIFEIPKTISSVEVAKLENPSKFRIWGLNKDGFISHPGNASIFFLIPNGERDSVTLNPTFVLSASPNSSITISSEGRIAASGLGIIVLHMNNIASEADLFIQQIISRSKLDRWNLLSFNSKSNIIALAFPGAQDPRQVVAIPLWSSHDIQLPLNPANCFADKSRRDAIAMAIGAFSRSGIHILDREIDNEVCLGLGPLDATSTDFHVSVFPVYKLPHSSTIICRNWAVGILTSHTRASFSNQSGILPTPPPSPHLRPLPSLSQSLSASKVNNMSPAGSSAAPPDESANDDESFSAISPESLLLATNSPPQENLVSLFTSIFASFGSFFILFIKILLDPILPLGEANFQAKSEDSPFGGLDDSASALEQSFVGGTNADGVPGSMPGDSGTQESMPAEREHVEPSPISSVDVIHSRTQPKTLSRSLRKSEDVFCVELQYDENQKEEPTTATVEILFMPLPGQLPSNQDVDSVHATPQPNPKESLERAVRFDDGSVASSGLREVDVFFHDASTSAGGFLTRKVSCYLLQYQLDVVALKKGKVISISPPVESGV</sequence>
<dbReference type="OrthoDB" id="3178019at2759"/>
<feature type="region of interest" description="Disordered" evidence="1">
    <location>
        <begin position="665"/>
        <end position="685"/>
    </location>
</feature>
<accession>A0A0C3CWZ5</accession>
<evidence type="ECO:0000313" key="3">
    <source>
        <dbReference type="Proteomes" id="UP000053424"/>
    </source>
</evidence>
<evidence type="ECO:0000313" key="2">
    <source>
        <dbReference type="EMBL" id="KIM48371.1"/>
    </source>
</evidence>
<dbReference type="Proteomes" id="UP000053424">
    <property type="component" value="Unassembled WGS sequence"/>
</dbReference>
<proteinExistence type="predicted"/>
<protein>
    <submittedName>
        <fullName evidence="2">Uncharacterized protein</fullName>
    </submittedName>
</protein>
<name>A0A0C3CWZ5_HEBCY</name>
<reference evidence="3" key="2">
    <citation type="submission" date="2015-01" db="EMBL/GenBank/DDBJ databases">
        <title>Evolutionary Origins and Diversification of the Mycorrhizal Mutualists.</title>
        <authorList>
            <consortium name="DOE Joint Genome Institute"/>
            <consortium name="Mycorrhizal Genomics Consortium"/>
            <person name="Kohler A."/>
            <person name="Kuo A."/>
            <person name="Nagy L.G."/>
            <person name="Floudas D."/>
            <person name="Copeland A."/>
            <person name="Barry K.W."/>
            <person name="Cichocki N."/>
            <person name="Veneault-Fourrey C."/>
            <person name="LaButti K."/>
            <person name="Lindquist E.A."/>
            <person name="Lipzen A."/>
            <person name="Lundell T."/>
            <person name="Morin E."/>
            <person name="Murat C."/>
            <person name="Riley R."/>
            <person name="Ohm R."/>
            <person name="Sun H."/>
            <person name="Tunlid A."/>
            <person name="Henrissat B."/>
            <person name="Grigoriev I.V."/>
            <person name="Hibbett D.S."/>
            <person name="Martin F."/>
        </authorList>
    </citation>
    <scope>NUCLEOTIDE SEQUENCE [LARGE SCALE GENOMIC DNA]</scope>
    <source>
        <strain evidence="3">h7</strain>
    </source>
</reference>
<evidence type="ECO:0000256" key="1">
    <source>
        <dbReference type="SAM" id="MobiDB-lite"/>
    </source>
</evidence>
<dbReference type="HOGENOM" id="CLU_370071_0_0_1"/>
<gene>
    <name evidence="2" type="ORF">M413DRAFT_229773</name>
</gene>
<feature type="region of interest" description="Disordered" evidence="1">
    <location>
        <begin position="576"/>
        <end position="607"/>
    </location>
</feature>
<keyword evidence="3" id="KW-1185">Reference proteome</keyword>
<feature type="region of interest" description="Disordered" evidence="1">
    <location>
        <begin position="470"/>
        <end position="494"/>
    </location>
</feature>
<organism evidence="2 3">
    <name type="scientific">Hebeloma cylindrosporum</name>
    <dbReference type="NCBI Taxonomy" id="76867"/>
    <lineage>
        <taxon>Eukaryota</taxon>
        <taxon>Fungi</taxon>
        <taxon>Dikarya</taxon>
        <taxon>Basidiomycota</taxon>
        <taxon>Agaricomycotina</taxon>
        <taxon>Agaricomycetes</taxon>
        <taxon>Agaricomycetidae</taxon>
        <taxon>Agaricales</taxon>
        <taxon>Agaricineae</taxon>
        <taxon>Hymenogastraceae</taxon>
        <taxon>Hebeloma</taxon>
    </lineage>
</organism>
<dbReference type="EMBL" id="KN831769">
    <property type="protein sequence ID" value="KIM48371.1"/>
    <property type="molecule type" value="Genomic_DNA"/>
</dbReference>
<reference evidence="2 3" key="1">
    <citation type="submission" date="2014-04" db="EMBL/GenBank/DDBJ databases">
        <authorList>
            <consortium name="DOE Joint Genome Institute"/>
            <person name="Kuo A."/>
            <person name="Gay G."/>
            <person name="Dore J."/>
            <person name="Kohler A."/>
            <person name="Nagy L.G."/>
            <person name="Floudas D."/>
            <person name="Copeland A."/>
            <person name="Barry K.W."/>
            <person name="Cichocki N."/>
            <person name="Veneault-Fourrey C."/>
            <person name="LaButti K."/>
            <person name="Lindquist E.A."/>
            <person name="Lipzen A."/>
            <person name="Lundell T."/>
            <person name="Morin E."/>
            <person name="Murat C."/>
            <person name="Sun H."/>
            <person name="Tunlid A."/>
            <person name="Henrissat B."/>
            <person name="Grigoriev I.V."/>
            <person name="Hibbett D.S."/>
            <person name="Martin F."/>
            <person name="Nordberg H.P."/>
            <person name="Cantor M.N."/>
            <person name="Hua S.X."/>
        </authorList>
    </citation>
    <scope>NUCLEOTIDE SEQUENCE [LARGE SCALE GENOMIC DNA]</scope>
    <source>
        <strain evidence="3">h7</strain>
    </source>
</reference>